<dbReference type="Proteomes" id="UP000019423">
    <property type="component" value="Chromosome"/>
</dbReference>
<dbReference type="AlphaFoldDB" id="W8ESQ7"/>
<feature type="binding site" evidence="2">
    <location>
        <position position="121"/>
    </location>
    <ligand>
        <name>Fe cation</name>
        <dbReference type="ChEBI" id="CHEBI:24875"/>
    </ligand>
</feature>
<feature type="binding site" evidence="2">
    <location>
        <position position="119"/>
    </location>
    <ligand>
        <name>Fe cation</name>
        <dbReference type="ChEBI" id="CHEBI:24875"/>
    </ligand>
</feature>
<dbReference type="InterPro" id="IPR011051">
    <property type="entry name" value="RmlC_Cupin_sf"/>
</dbReference>
<dbReference type="PANTHER" id="PTHR43212">
    <property type="entry name" value="QUERCETIN 2,3-DIOXYGENASE"/>
    <property type="match status" value="1"/>
</dbReference>
<dbReference type="PANTHER" id="PTHR43212:SF3">
    <property type="entry name" value="QUERCETIN 2,3-DIOXYGENASE"/>
    <property type="match status" value="1"/>
</dbReference>
<feature type="domain" description="Quercetin 2,3-dioxygenase C-terminal cupin" evidence="5">
    <location>
        <begin position="165"/>
        <end position="250"/>
    </location>
</feature>
<dbReference type="KEGG" id="hsw:Hsw_0594"/>
<dbReference type="SUPFAM" id="SSF51182">
    <property type="entry name" value="RmlC-like cupins"/>
    <property type="match status" value="1"/>
</dbReference>
<dbReference type="EMBL" id="CP007145">
    <property type="protein sequence ID" value="AHJ96189.1"/>
    <property type="molecule type" value="Genomic_DNA"/>
</dbReference>
<proteinExistence type="inferred from homology"/>
<sequence length="254" mass="27902">MYVHIFTSSTTTLPLTTMQTVLHTADSRGHANHGWLNSHHTFSFAGYSNPERMHFGVLRVLNDDTVAGGKGFGAHPHDNMEIISIPLSGTLEHRDNAGNHGIIGSSDVQVMSAGTGIAHSEKNHSSSEPVKFLQIWVFPNKRNVPPRYDQQTFQAADRHNQFQQVLSPNPDDAGVWIHQDAWFHLADFDAGFTADYQVKKPGNGVYVFVLEGEVAVAGQSLKQRDGLGVWETGSFSVQASANARLLLMEVPMSL</sequence>
<dbReference type="InterPro" id="IPR003829">
    <property type="entry name" value="Pirin_N_dom"/>
</dbReference>
<accession>W8ESQ7</accession>
<dbReference type="Pfam" id="PF17954">
    <property type="entry name" value="Pirin_C_2"/>
    <property type="match status" value="1"/>
</dbReference>
<reference evidence="6 7" key="1">
    <citation type="submission" date="2014-01" db="EMBL/GenBank/DDBJ databases">
        <title>Complete genome sequence of ionizing-radiation resistance bacterium Hymenobacter swuensis DY53.</title>
        <authorList>
            <person name="Jung J.-H."/>
            <person name="Jeong S.-W."/>
            <person name="Joe M.-H."/>
            <person name="Cho y.-j."/>
            <person name="Kim M.-K."/>
            <person name="Lim S.-Y."/>
        </authorList>
    </citation>
    <scope>NUCLEOTIDE SEQUENCE [LARGE SCALE GENOMIC DNA]</scope>
    <source>
        <strain evidence="6 7">DY53</strain>
    </source>
</reference>
<name>W8ESQ7_9BACT</name>
<comment type="similarity">
    <text evidence="1 3">Belongs to the pirin family.</text>
</comment>
<dbReference type="Pfam" id="PF02678">
    <property type="entry name" value="Pirin"/>
    <property type="match status" value="1"/>
</dbReference>
<evidence type="ECO:0000256" key="3">
    <source>
        <dbReference type="RuleBase" id="RU003457"/>
    </source>
</evidence>
<evidence type="ECO:0000259" key="4">
    <source>
        <dbReference type="Pfam" id="PF02678"/>
    </source>
</evidence>
<dbReference type="Gene3D" id="2.60.120.10">
    <property type="entry name" value="Jelly Rolls"/>
    <property type="match status" value="2"/>
</dbReference>
<dbReference type="CDD" id="cd02910">
    <property type="entry name" value="cupin_Yhhw_N"/>
    <property type="match status" value="1"/>
</dbReference>
<evidence type="ECO:0000313" key="7">
    <source>
        <dbReference type="Proteomes" id="UP000019423"/>
    </source>
</evidence>
<dbReference type="InterPro" id="IPR041602">
    <property type="entry name" value="Quercetinase_C"/>
</dbReference>
<dbReference type="STRING" id="1227739.Hsw_0594"/>
<feature type="domain" description="Pirin N-terminal" evidence="4">
    <location>
        <begin position="26"/>
        <end position="137"/>
    </location>
</feature>
<dbReference type="eggNOG" id="COG1741">
    <property type="taxonomic scope" value="Bacteria"/>
</dbReference>
<evidence type="ECO:0000256" key="2">
    <source>
        <dbReference type="PIRSR" id="PIRSR006232-1"/>
    </source>
</evidence>
<comment type="cofactor">
    <cofactor evidence="2">
        <name>Fe cation</name>
        <dbReference type="ChEBI" id="CHEBI:24875"/>
    </cofactor>
    <text evidence="2">Binds 1 Fe cation per subunit.</text>
</comment>
<feature type="binding site" evidence="2">
    <location>
        <position position="77"/>
    </location>
    <ligand>
        <name>Fe cation</name>
        <dbReference type="ChEBI" id="CHEBI:24875"/>
    </ligand>
</feature>
<dbReference type="GO" id="GO:0046872">
    <property type="term" value="F:metal ion binding"/>
    <property type="evidence" value="ECO:0007669"/>
    <property type="project" value="UniProtKB-KW"/>
</dbReference>
<dbReference type="PIRSF" id="PIRSF006232">
    <property type="entry name" value="Pirin"/>
    <property type="match status" value="1"/>
</dbReference>
<evidence type="ECO:0000259" key="5">
    <source>
        <dbReference type="Pfam" id="PF17954"/>
    </source>
</evidence>
<dbReference type="InterPro" id="IPR012093">
    <property type="entry name" value="Pirin"/>
</dbReference>
<dbReference type="InterPro" id="IPR014710">
    <property type="entry name" value="RmlC-like_jellyroll"/>
</dbReference>
<feature type="binding site" evidence="2">
    <location>
        <position position="75"/>
    </location>
    <ligand>
        <name>Fe cation</name>
        <dbReference type="ChEBI" id="CHEBI:24875"/>
    </ligand>
</feature>
<gene>
    <name evidence="6" type="ORF">Hsw_0594</name>
</gene>
<evidence type="ECO:0000256" key="1">
    <source>
        <dbReference type="ARBA" id="ARBA00008416"/>
    </source>
</evidence>
<evidence type="ECO:0000313" key="6">
    <source>
        <dbReference type="EMBL" id="AHJ96189.1"/>
    </source>
</evidence>
<keyword evidence="2" id="KW-0408">Iron</keyword>
<keyword evidence="7" id="KW-1185">Reference proteome</keyword>
<protein>
    <submittedName>
        <fullName evidence="6">Pirin</fullName>
    </submittedName>
</protein>
<dbReference type="HOGENOM" id="CLU_064194_2_3_10"/>
<organism evidence="6 7">
    <name type="scientific">Hymenobacter swuensis DY53</name>
    <dbReference type="NCBI Taxonomy" id="1227739"/>
    <lineage>
        <taxon>Bacteria</taxon>
        <taxon>Pseudomonadati</taxon>
        <taxon>Bacteroidota</taxon>
        <taxon>Cytophagia</taxon>
        <taxon>Cytophagales</taxon>
        <taxon>Hymenobacteraceae</taxon>
        <taxon>Hymenobacter</taxon>
    </lineage>
</organism>
<dbReference type="PATRIC" id="fig|1227739.3.peg.852"/>
<keyword evidence="2" id="KW-0479">Metal-binding</keyword>